<sequence length="213" mass="23197">MNNKLTKAIFMAATFFVALSVQAQEDQKIRTLFNNGGIRSNGGYGGVTVGYTQIENADAITVGGQGAWLINHQFGIGLAGTGFISERRFDATLDNRYLTTGGYGGLLLEFIAMPHSPIHLSFPLVVGAGGLTYVESRRDFDFYDSEDSQAFFVVEPGVDVEFNLLPFIRLGVGLKYRVTSDIELSYRDSGAAILDRDALTGFSTAFSLKFGKF</sequence>
<name>A0ABQ3I247_9BACT</name>
<evidence type="ECO:0000313" key="3">
    <source>
        <dbReference type="Proteomes" id="UP000658258"/>
    </source>
</evidence>
<reference evidence="3" key="1">
    <citation type="journal article" date="2019" name="Int. J. Syst. Evol. Microbiol.">
        <title>The Global Catalogue of Microorganisms (GCM) 10K type strain sequencing project: providing services to taxonomists for standard genome sequencing and annotation.</title>
        <authorList>
            <consortium name="The Broad Institute Genomics Platform"/>
            <consortium name="The Broad Institute Genome Sequencing Center for Infectious Disease"/>
            <person name="Wu L."/>
            <person name="Ma J."/>
        </authorList>
    </citation>
    <scope>NUCLEOTIDE SEQUENCE [LARGE SCALE GENOMIC DNA]</scope>
    <source>
        <strain evidence="3">CGMCC 1.15111</strain>
    </source>
</reference>
<keyword evidence="1" id="KW-0732">Signal</keyword>
<proteinExistence type="predicted"/>
<accession>A0ABQ3I247</accession>
<keyword evidence="3" id="KW-1185">Reference proteome</keyword>
<feature type="chain" id="PRO_5046691714" description="Outer membrane protein beta-barrel domain-containing protein" evidence="1">
    <location>
        <begin position="24"/>
        <end position="213"/>
    </location>
</feature>
<protein>
    <recommendedName>
        <fullName evidence="4">Outer membrane protein beta-barrel domain-containing protein</fullName>
    </recommendedName>
</protein>
<feature type="signal peptide" evidence="1">
    <location>
        <begin position="1"/>
        <end position="23"/>
    </location>
</feature>
<dbReference type="Proteomes" id="UP000658258">
    <property type="component" value="Unassembled WGS sequence"/>
</dbReference>
<evidence type="ECO:0008006" key="4">
    <source>
        <dbReference type="Google" id="ProtNLM"/>
    </source>
</evidence>
<comment type="caution">
    <text evidence="2">The sequence shown here is derived from an EMBL/GenBank/DDBJ whole genome shotgun (WGS) entry which is preliminary data.</text>
</comment>
<gene>
    <name evidence="2" type="ORF">GCM10011340_06410</name>
</gene>
<dbReference type="EMBL" id="BNAG01000001">
    <property type="protein sequence ID" value="GHE54506.1"/>
    <property type="molecule type" value="Genomic_DNA"/>
</dbReference>
<evidence type="ECO:0000256" key="1">
    <source>
        <dbReference type="SAM" id="SignalP"/>
    </source>
</evidence>
<evidence type="ECO:0000313" key="2">
    <source>
        <dbReference type="EMBL" id="GHE54506.1"/>
    </source>
</evidence>
<dbReference type="RefSeq" id="WP_189628741.1">
    <property type="nucleotide sequence ID" value="NZ_BNAG01000001.1"/>
</dbReference>
<organism evidence="2 3">
    <name type="scientific">Roseivirga thermotolerans</name>
    <dbReference type="NCBI Taxonomy" id="1758176"/>
    <lineage>
        <taxon>Bacteria</taxon>
        <taxon>Pseudomonadati</taxon>
        <taxon>Bacteroidota</taxon>
        <taxon>Cytophagia</taxon>
        <taxon>Cytophagales</taxon>
        <taxon>Roseivirgaceae</taxon>
        <taxon>Roseivirga</taxon>
    </lineage>
</organism>